<name>A0A2A6CG20_PRIPA</name>
<dbReference type="EnsemblMetazoa" id="PPA39216.1">
    <property type="protein sequence ID" value="PPA39216.1"/>
    <property type="gene ID" value="WBGene00277585"/>
</dbReference>
<accession>A0A2A6CG20</accession>
<dbReference type="AlphaFoldDB" id="A0A2A6CG20"/>
<reference evidence="2" key="1">
    <citation type="journal article" date="2008" name="Nat. Genet.">
        <title>The Pristionchus pacificus genome provides a unique perspective on nematode lifestyle and parasitism.</title>
        <authorList>
            <person name="Dieterich C."/>
            <person name="Clifton S.W."/>
            <person name="Schuster L.N."/>
            <person name="Chinwalla A."/>
            <person name="Delehaunty K."/>
            <person name="Dinkelacker I."/>
            <person name="Fulton L."/>
            <person name="Fulton R."/>
            <person name="Godfrey J."/>
            <person name="Minx P."/>
            <person name="Mitreva M."/>
            <person name="Roeseler W."/>
            <person name="Tian H."/>
            <person name="Witte H."/>
            <person name="Yang S.P."/>
            <person name="Wilson R.K."/>
            <person name="Sommer R.J."/>
        </authorList>
    </citation>
    <scope>NUCLEOTIDE SEQUENCE [LARGE SCALE GENOMIC DNA]</scope>
    <source>
        <strain evidence="2">PS312</strain>
    </source>
</reference>
<evidence type="ECO:0000313" key="1">
    <source>
        <dbReference type="EnsemblMetazoa" id="PPA39216.1"/>
    </source>
</evidence>
<accession>A0A8R1URZ4</accession>
<proteinExistence type="predicted"/>
<protein>
    <submittedName>
        <fullName evidence="1">Uncharacterized protein</fullName>
    </submittedName>
</protein>
<evidence type="ECO:0000313" key="2">
    <source>
        <dbReference type="Proteomes" id="UP000005239"/>
    </source>
</evidence>
<dbReference type="Proteomes" id="UP000005239">
    <property type="component" value="Unassembled WGS sequence"/>
</dbReference>
<gene>
    <name evidence="1" type="primary">WBGene00277585</name>
</gene>
<keyword evidence="2" id="KW-1185">Reference proteome</keyword>
<reference evidence="1" key="2">
    <citation type="submission" date="2022-06" db="UniProtKB">
        <authorList>
            <consortium name="EnsemblMetazoa"/>
        </authorList>
    </citation>
    <scope>IDENTIFICATION</scope>
    <source>
        <strain evidence="1">PS312</strain>
    </source>
</reference>
<organism evidence="1 2">
    <name type="scientific">Pristionchus pacificus</name>
    <name type="common">Parasitic nematode worm</name>
    <dbReference type="NCBI Taxonomy" id="54126"/>
    <lineage>
        <taxon>Eukaryota</taxon>
        <taxon>Metazoa</taxon>
        <taxon>Ecdysozoa</taxon>
        <taxon>Nematoda</taxon>
        <taxon>Chromadorea</taxon>
        <taxon>Rhabditida</taxon>
        <taxon>Rhabditina</taxon>
        <taxon>Diplogasteromorpha</taxon>
        <taxon>Diplogasteroidea</taxon>
        <taxon>Neodiplogasteridae</taxon>
        <taxon>Pristionchus</taxon>
    </lineage>
</organism>
<sequence>MTERPADISPTSLRDELESDAGPDVDSLIQGIDLPTASVLGDLKLRSTSSIDDAIEKEKRERSVAESSAVKASERMADDHARVISMLDLVDLEHSPAAIFRMVEPPRPLSCPSPVQSRASSLKSELEAAFLLRERKRQLKLEGKDVLIYAGEIIERGQLEAMKRQVRSSRSQSHHPPPLDRHLPPFPLSSTPFLPFSLPRLMPPPPILF</sequence>